<dbReference type="InterPro" id="IPR041078">
    <property type="entry name" value="Plavaka"/>
</dbReference>
<keyword evidence="2" id="KW-1185">Reference proteome</keyword>
<protein>
    <submittedName>
        <fullName evidence="1">26300_t:CDS:1</fullName>
    </submittedName>
</protein>
<dbReference type="AlphaFoldDB" id="A0A9N9C9S8"/>
<dbReference type="Pfam" id="PF18759">
    <property type="entry name" value="Plavaka"/>
    <property type="match status" value="1"/>
</dbReference>
<comment type="caution">
    <text evidence="1">The sequence shown here is derived from an EMBL/GenBank/DDBJ whole genome shotgun (WGS) entry which is preliminary data.</text>
</comment>
<sequence>MDIINIDESNIRQNLDVPLFNYKSVNSNYNKSTEGQDVEFFSFEDDSQGSNQFDDESVTSDLSDTTNVDANKYIESNDLFSEKPKDPKIYIKNSRQKNSLANMFIRFFNRYSKCTDYPLLITLQTGRAFIENLKLPNFGWRKEVIYKYEGLEYGLEFRTWKNVEQNIPIRACVMPIILYSDATLCDYLGKTSRHSVFMTLGNIPLTRRNKIDAKILFGYIPTMLQLLRSLSNTENIIIRNKNTTKASLRQGNSKKISVHHIRNALWKRPYFNVYTMCVLDHIHHADLGLFQYQLWFTVDLLNLKYGGGPTKILEEHLSQISHYPNLKVFKNGFEKFNKLTASEYRDLMKITIFALDELIPDRNLNKQFWRNYLLPSICQFGFPNGYTSETYELLHKYNIKQPYRMTNK</sequence>
<evidence type="ECO:0000313" key="1">
    <source>
        <dbReference type="EMBL" id="CAG8592262.1"/>
    </source>
</evidence>
<reference evidence="1" key="1">
    <citation type="submission" date="2021-06" db="EMBL/GenBank/DDBJ databases">
        <authorList>
            <person name="Kallberg Y."/>
            <person name="Tangrot J."/>
            <person name="Rosling A."/>
        </authorList>
    </citation>
    <scope>NUCLEOTIDE SEQUENCE</scope>
    <source>
        <strain evidence="1">MA453B</strain>
    </source>
</reference>
<accession>A0A9N9C9S8</accession>
<proteinExistence type="predicted"/>
<dbReference type="OrthoDB" id="2438813at2759"/>
<dbReference type="Proteomes" id="UP000789405">
    <property type="component" value="Unassembled WGS sequence"/>
</dbReference>
<gene>
    <name evidence="1" type="ORF">DERYTH_LOCUS7222</name>
</gene>
<organism evidence="1 2">
    <name type="scientific">Dentiscutata erythropus</name>
    <dbReference type="NCBI Taxonomy" id="1348616"/>
    <lineage>
        <taxon>Eukaryota</taxon>
        <taxon>Fungi</taxon>
        <taxon>Fungi incertae sedis</taxon>
        <taxon>Mucoromycota</taxon>
        <taxon>Glomeromycotina</taxon>
        <taxon>Glomeromycetes</taxon>
        <taxon>Diversisporales</taxon>
        <taxon>Gigasporaceae</taxon>
        <taxon>Dentiscutata</taxon>
    </lineage>
</organism>
<evidence type="ECO:0000313" key="2">
    <source>
        <dbReference type="Proteomes" id="UP000789405"/>
    </source>
</evidence>
<name>A0A9N9C9S8_9GLOM</name>
<dbReference type="EMBL" id="CAJVPY010003453">
    <property type="protein sequence ID" value="CAG8592262.1"/>
    <property type="molecule type" value="Genomic_DNA"/>
</dbReference>